<dbReference type="GeneID" id="20088820"/>
<organism evidence="1">
    <name type="scientific">Aphanomyces invadans</name>
    <dbReference type="NCBI Taxonomy" id="157072"/>
    <lineage>
        <taxon>Eukaryota</taxon>
        <taxon>Sar</taxon>
        <taxon>Stramenopiles</taxon>
        <taxon>Oomycota</taxon>
        <taxon>Saprolegniomycetes</taxon>
        <taxon>Saprolegniales</taxon>
        <taxon>Verrucalvaceae</taxon>
        <taxon>Aphanomyces</taxon>
    </lineage>
</organism>
<dbReference type="OrthoDB" id="108858at2759"/>
<dbReference type="RefSeq" id="XP_008876757.1">
    <property type="nucleotide sequence ID" value="XM_008878535.1"/>
</dbReference>
<gene>
    <name evidence="1" type="ORF">H310_11770</name>
</gene>
<protein>
    <submittedName>
        <fullName evidence="1">Uncharacterized protein</fullName>
    </submittedName>
</protein>
<evidence type="ECO:0000313" key="1">
    <source>
        <dbReference type="EMBL" id="ETV94442.1"/>
    </source>
</evidence>
<dbReference type="GO" id="GO:0003676">
    <property type="term" value="F:nucleic acid binding"/>
    <property type="evidence" value="ECO:0007669"/>
    <property type="project" value="InterPro"/>
</dbReference>
<dbReference type="InterPro" id="IPR036397">
    <property type="entry name" value="RNaseH_sf"/>
</dbReference>
<dbReference type="Gene3D" id="3.30.420.10">
    <property type="entry name" value="Ribonuclease H-like superfamily/Ribonuclease H"/>
    <property type="match status" value="1"/>
</dbReference>
<dbReference type="VEuPathDB" id="FungiDB:H310_11770"/>
<sequence length="165" mass="19447">MFDVNPTTVRRIWRRGAVDLTGQITICLGVHQPKKGNCGRNRQHDDLPQRIQTIPQSRRYCFRTFAHLLKSTVLKPALTDFNKVCHLNWAIQHVQDVDCAKFFDPMLDTVHIDKKWFFMTRLRKKVYGAPGEKIKQRSCKSKQHLLKVMFLTAVTRPRWDEDKNE</sequence>
<dbReference type="AlphaFoldDB" id="A0A024TMA5"/>
<name>A0A024TMA5_9STRA</name>
<accession>A0A024TMA5</accession>
<reference evidence="1" key="1">
    <citation type="submission" date="2013-12" db="EMBL/GenBank/DDBJ databases">
        <title>The Genome Sequence of Aphanomyces invadans NJM9701.</title>
        <authorList>
            <consortium name="The Broad Institute Genomics Platform"/>
            <person name="Russ C."/>
            <person name="Tyler B."/>
            <person name="van West P."/>
            <person name="Dieguez-Uribeondo J."/>
            <person name="Young S.K."/>
            <person name="Zeng Q."/>
            <person name="Gargeya S."/>
            <person name="Fitzgerald M."/>
            <person name="Abouelleil A."/>
            <person name="Alvarado L."/>
            <person name="Chapman S.B."/>
            <person name="Gainer-Dewar J."/>
            <person name="Goldberg J."/>
            <person name="Griggs A."/>
            <person name="Gujja S."/>
            <person name="Hansen M."/>
            <person name="Howarth C."/>
            <person name="Imamovic A."/>
            <person name="Ireland A."/>
            <person name="Larimer J."/>
            <person name="McCowan C."/>
            <person name="Murphy C."/>
            <person name="Pearson M."/>
            <person name="Poon T.W."/>
            <person name="Priest M."/>
            <person name="Roberts A."/>
            <person name="Saif S."/>
            <person name="Shea T."/>
            <person name="Sykes S."/>
            <person name="Wortman J."/>
            <person name="Nusbaum C."/>
            <person name="Birren B."/>
        </authorList>
    </citation>
    <scope>NUCLEOTIDE SEQUENCE [LARGE SCALE GENOMIC DNA]</scope>
    <source>
        <strain evidence="1">NJM9701</strain>
    </source>
</reference>
<proteinExistence type="predicted"/>
<dbReference type="PANTHER" id="PTHR47169">
    <property type="entry name" value="OS01G0541250 PROTEIN"/>
    <property type="match status" value="1"/>
</dbReference>
<dbReference type="EMBL" id="KI913985">
    <property type="protein sequence ID" value="ETV94442.1"/>
    <property type="molecule type" value="Genomic_DNA"/>
</dbReference>